<feature type="transmembrane region" description="Helical" evidence="7">
    <location>
        <begin position="66"/>
        <end position="89"/>
    </location>
</feature>
<name>A0A438N2Q9_EXOME</name>
<dbReference type="PANTHER" id="PTHR48022">
    <property type="entry name" value="PLASTIDIC GLUCOSE TRANSPORTER 4"/>
    <property type="match status" value="1"/>
</dbReference>
<feature type="transmembrane region" description="Helical" evidence="7">
    <location>
        <begin position="154"/>
        <end position="179"/>
    </location>
</feature>
<feature type="transmembrane region" description="Helical" evidence="7">
    <location>
        <begin position="378"/>
        <end position="401"/>
    </location>
</feature>
<dbReference type="InterPro" id="IPR005828">
    <property type="entry name" value="MFS_sugar_transport-like"/>
</dbReference>
<proteinExistence type="inferred from homology"/>
<dbReference type="InterPro" id="IPR050360">
    <property type="entry name" value="MFS_Sugar_Transporters"/>
</dbReference>
<organism evidence="9 10">
    <name type="scientific">Exophiala mesophila</name>
    <name type="common">Black yeast-like fungus</name>
    <dbReference type="NCBI Taxonomy" id="212818"/>
    <lineage>
        <taxon>Eukaryota</taxon>
        <taxon>Fungi</taxon>
        <taxon>Dikarya</taxon>
        <taxon>Ascomycota</taxon>
        <taxon>Pezizomycotina</taxon>
        <taxon>Eurotiomycetes</taxon>
        <taxon>Chaetothyriomycetidae</taxon>
        <taxon>Chaetothyriales</taxon>
        <taxon>Herpotrichiellaceae</taxon>
        <taxon>Exophiala</taxon>
    </lineage>
</organism>
<evidence type="ECO:0000256" key="7">
    <source>
        <dbReference type="SAM" id="Phobius"/>
    </source>
</evidence>
<evidence type="ECO:0000256" key="2">
    <source>
        <dbReference type="ARBA" id="ARBA00010992"/>
    </source>
</evidence>
<dbReference type="Proteomes" id="UP000288859">
    <property type="component" value="Unassembled WGS sequence"/>
</dbReference>
<keyword evidence="4 7" id="KW-1133">Transmembrane helix</keyword>
<dbReference type="FunFam" id="1.20.1250.20:FF:001515">
    <property type="entry name" value="Uncharacterized protein"/>
    <property type="match status" value="1"/>
</dbReference>
<accession>A0A438N2Q9</accession>
<feature type="transmembrane region" description="Helical" evidence="7">
    <location>
        <begin position="441"/>
        <end position="462"/>
    </location>
</feature>
<feature type="transmembrane region" description="Helical" evidence="7">
    <location>
        <begin position="311"/>
        <end position="331"/>
    </location>
</feature>
<dbReference type="SUPFAM" id="SSF103473">
    <property type="entry name" value="MFS general substrate transporter"/>
    <property type="match status" value="1"/>
</dbReference>
<dbReference type="Gene3D" id="1.20.1250.20">
    <property type="entry name" value="MFS general substrate transporter like domains"/>
    <property type="match status" value="1"/>
</dbReference>
<dbReference type="EMBL" id="NAJM01000025">
    <property type="protein sequence ID" value="RVX70029.1"/>
    <property type="molecule type" value="Genomic_DNA"/>
</dbReference>
<reference evidence="9 10" key="1">
    <citation type="submission" date="2017-03" db="EMBL/GenBank/DDBJ databases">
        <title>Genomes of endolithic fungi from Antarctica.</title>
        <authorList>
            <person name="Coleine C."/>
            <person name="Masonjones S."/>
            <person name="Stajich J.E."/>
        </authorList>
    </citation>
    <scope>NUCLEOTIDE SEQUENCE [LARGE SCALE GENOMIC DNA]</scope>
    <source>
        <strain evidence="9 10">CCFEE 6314</strain>
    </source>
</reference>
<evidence type="ECO:0000256" key="1">
    <source>
        <dbReference type="ARBA" id="ARBA00004141"/>
    </source>
</evidence>
<evidence type="ECO:0000256" key="6">
    <source>
        <dbReference type="SAM" id="MobiDB-lite"/>
    </source>
</evidence>
<evidence type="ECO:0000313" key="9">
    <source>
        <dbReference type="EMBL" id="RVX70029.1"/>
    </source>
</evidence>
<comment type="similarity">
    <text evidence="2">Belongs to the major facilitator superfamily. Sugar transporter (TC 2.A.1.1) family.</text>
</comment>
<evidence type="ECO:0000256" key="5">
    <source>
        <dbReference type="ARBA" id="ARBA00023136"/>
    </source>
</evidence>
<feature type="transmembrane region" description="Helical" evidence="7">
    <location>
        <begin position="277"/>
        <end position="299"/>
    </location>
</feature>
<keyword evidence="5 7" id="KW-0472">Membrane</keyword>
<gene>
    <name evidence="9" type="ORF">B0A52_06200</name>
</gene>
<dbReference type="InterPro" id="IPR005829">
    <property type="entry name" value="Sugar_transporter_CS"/>
</dbReference>
<sequence length="535" mass="58521">MAFGSKRQWNGWNFFICFMVSLGQIAFGYPASIIGVTLAQPSFLVYMGLLDVTTDPPTLSHNADQLIGAMSGVFQAGAAINVFLAGYVADRWGRKWAFHYCSALSLFGGALECGAVNPAMFIVARLFAGGGSWGFLAITPIYSAELAPPDLRGLMVGMNGVNIALGYGLASYMGLAFYYTPYGETQWRAPLGIALLWPIMMILVCFIIPESPRFLLMKGRVEEARAVVFKLHSVKGDPDQEFARGEFYQMTKQAEIDRTMEPGWLEMIRRPSYRRRTIMAMGFAFIGQSTGVLVLNNYGPTIYAALGYDTLYQLIFQCGWITVGIIGNLIGALVMDWTGRKPLLFAGVAGCCICLILEAAMVASFAEEGTNKAGLRMGVAAAYLFLLIYSIGIDVAGVVFYSELFPNHLRAKGIALSIGVIAVTDLVYLQVAALAFRTIGWKFYLVFIIICGLGSIFVWVYIPETKNIPLEEMAKLFGDEVAVYEADLHVDHTTHELVVEEHNTHMQRTATEAGVSGDTEKGQTAHVTAPTTEKA</sequence>
<dbReference type="PROSITE" id="PS50850">
    <property type="entry name" value="MFS"/>
    <property type="match status" value="1"/>
</dbReference>
<protein>
    <recommendedName>
        <fullName evidence="8">Major facilitator superfamily (MFS) profile domain-containing protein</fullName>
    </recommendedName>
</protein>
<dbReference type="Pfam" id="PF00083">
    <property type="entry name" value="Sugar_tr"/>
    <property type="match status" value="1"/>
</dbReference>
<dbReference type="OrthoDB" id="6612291at2759"/>
<feature type="transmembrane region" description="Helical" evidence="7">
    <location>
        <begin position="12"/>
        <end position="39"/>
    </location>
</feature>
<feature type="transmembrane region" description="Helical" evidence="7">
    <location>
        <begin position="343"/>
        <end position="366"/>
    </location>
</feature>
<feature type="transmembrane region" description="Helical" evidence="7">
    <location>
        <begin position="123"/>
        <end position="142"/>
    </location>
</feature>
<evidence type="ECO:0000256" key="3">
    <source>
        <dbReference type="ARBA" id="ARBA00022692"/>
    </source>
</evidence>
<dbReference type="AlphaFoldDB" id="A0A438N2Q9"/>
<dbReference type="GO" id="GO:0016020">
    <property type="term" value="C:membrane"/>
    <property type="evidence" value="ECO:0007669"/>
    <property type="project" value="UniProtKB-SubCell"/>
</dbReference>
<feature type="transmembrane region" description="Helical" evidence="7">
    <location>
        <begin position="191"/>
        <end position="208"/>
    </location>
</feature>
<feature type="region of interest" description="Disordered" evidence="6">
    <location>
        <begin position="508"/>
        <end position="535"/>
    </location>
</feature>
<feature type="compositionally biased region" description="Polar residues" evidence="6">
    <location>
        <begin position="525"/>
        <end position="535"/>
    </location>
</feature>
<keyword evidence="3 7" id="KW-0812">Transmembrane</keyword>
<evidence type="ECO:0000256" key="4">
    <source>
        <dbReference type="ARBA" id="ARBA00022989"/>
    </source>
</evidence>
<dbReference type="GO" id="GO:0005351">
    <property type="term" value="F:carbohydrate:proton symporter activity"/>
    <property type="evidence" value="ECO:0007669"/>
    <property type="project" value="TreeGrafter"/>
</dbReference>
<dbReference type="InterPro" id="IPR036259">
    <property type="entry name" value="MFS_trans_sf"/>
</dbReference>
<feature type="transmembrane region" description="Helical" evidence="7">
    <location>
        <begin position="413"/>
        <end position="435"/>
    </location>
</feature>
<evidence type="ECO:0000259" key="8">
    <source>
        <dbReference type="PROSITE" id="PS50850"/>
    </source>
</evidence>
<dbReference type="InterPro" id="IPR020846">
    <property type="entry name" value="MFS_dom"/>
</dbReference>
<comment type="caution">
    <text evidence="9">The sequence shown here is derived from an EMBL/GenBank/DDBJ whole genome shotgun (WGS) entry which is preliminary data.</text>
</comment>
<evidence type="ECO:0000313" key="10">
    <source>
        <dbReference type="Proteomes" id="UP000288859"/>
    </source>
</evidence>
<dbReference type="PROSITE" id="PS00216">
    <property type="entry name" value="SUGAR_TRANSPORT_1"/>
    <property type="match status" value="1"/>
</dbReference>
<comment type="subcellular location">
    <subcellularLocation>
        <location evidence="1">Membrane</location>
        <topology evidence="1">Multi-pass membrane protein</topology>
    </subcellularLocation>
</comment>
<dbReference type="PANTHER" id="PTHR48022:SF11">
    <property type="entry name" value="MONOSACCHARIDE TRANSPORTER (HXT8), PUTATIVE (AFU_ORTHOLOGUE AFUA_2G08120)-RELATED"/>
    <property type="match status" value="1"/>
</dbReference>
<feature type="domain" description="Major facilitator superfamily (MFS) profile" evidence="8">
    <location>
        <begin position="16"/>
        <end position="466"/>
    </location>
</feature>
<dbReference type="VEuPathDB" id="FungiDB:PV10_08988"/>